<dbReference type="Gene3D" id="1.10.443.10">
    <property type="entry name" value="Intergrase catalytic core"/>
    <property type="match status" value="1"/>
</dbReference>
<dbReference type="InterPro" id="IPR046668">
    <property type="entry name" value="DUF6538"/>
</dbReference>
<dbReference type="SUPFAM" id="SSF56349">
    <property type="entry name" value="DNA breaking-rejoining enzymes"/>
    <property type="match status" value="1"/>
</dbReference>
<accession>A0A5C4LIK4</accession>
<dbReference type="GO" id="GO:0015074">
    <property type="term" value="P:DNA integration"/>
    <property type="evidence" value="ECO:0007669"/>
    <property type="project" value="InterPro"/>
</dbReference>
<dbReference type="AlphaFoldDB" id="A0A5C4LIK4"/>
<dbReference type="InterPro" id="IPR010998">
    <property type="entry name" value="Integrase_recombinase_N"/>
</dbReference>
<evidence type="ECO:0000256" key="2">
    <source>
        <dbReference type="ARBA" id="ARBA00023172"/>
    </source>
</evidence>
<name>A0A5C4LIK4_9HYPH</name>
<keyword evidence="2" id="KW-0233">DNA recombination</keyword>
<dbReference type="GO" id="GO:0006310">
    <property type="term" value="P:DNA recombination"/>
    <property type="evidence" value="ECO:0007669"/>
    <property type="project" value="UniProtKB-KW"/>
</dbReference>
<dbReference type="Pfam" id="PF20172">
    <property type="entry name" value="DUF6538"/>
    <property type="match status" value="1"/>
</dbReference>
<comment type="caution">
    <text evidence="4">The sequence shown here is derived from an EMBL/GenBank/DDBJ whole genome shotgun (WGS) entry which is preliminary data.</text>
</comment>
<evidence type="ECO:0000256" key="1">
    <source>
        <dbReference type="ARBA" id="ARBA00023125"/>
    </source>
</evidence>
<dbReference type="Gene3D" id="1.10.150.130">
    <property type="match status" value="1"/>
</dbReference>
<dbReference type="Proteomes" id="UP000305267">
    <property type="component" value="Unassembled WGS sequence"/>
</dbReference>
<reference evidence="4 5" key="1">
    <citation type="submission" date="2019-06" db="EMBL/GenBank/DDBJ databases">
        <title>Genome of Methylobacterium sp. 17Sr1-39.</title>
        <authorList>
            <person name="Seo T."/>
        </authorList>
    </citation>
    <scope>NUCLEOTIDE SEQUENCE [LARGE SCALE GENOMIC DNA]</scope>
    <source>
        <strain evidence="4 5">17Sr1-39</strain>
    </source>
</reference>
<dbReference type="InterPro" id="IPR011010">
    <property type="entry name" value="DNA_brk_join_enz"/>
</dbReference>
<dbReference type="OrthoDB" id="9784724at2"/>
<keyword evidence="5" id="KW-1185">Reference proteome</keyword>
<organism evidence="4 5">
    <name type="scientific">Methylobacterium terricola</name>
    <dbReference type="NCBI Taxonomy" id="2583531"/>
    <lineage>
        <taxon>Bacteria</taxon>
        <taxon>Pseudomonadati</taxon>
        <taxon>Pseudomonadota</taxon>
        <taxon>Alphaproteobacteria</taxon>
        <taxon>Hyphomicrobiales</taxon>
        <taxon>Methylobacteriaceae</taxon>
        <taxon>Methylobacterium</taxon>
    </lineage>
</organism>
<evidence type="ECO:0000313" key="5">
    <source>
        <dbReference type="Proteomes" id="UP000305267"/>
    </source>
</evidence>
<dbReference type="EMBL" id="VDDA01000005">
    <property type="protein sequence ID" value="TNC12734.1"/>
    <property type="molecule type" value="Genomic_DNA"/>
</dbReference>
<gene>
    <name evidence="4" type="ORF">FF100_13790</name>
</gene>
<protein>
    <recommendedName>
        <fullName evidence="3">DUF6538 domain-containing protein</fullName>
    </recommendedName>
</protein>
<keyword evidence="1" id="KW-0238">DNA-binding</keyword>
<feature type="domain" description="DUF6538" evidence="3">
    <location>
        <begin position="50"/>
        <end position="101"/>
    </location>
</feature>
<proteinExistence type="predicted"/>
<evidence type="ECO:0000259" key="3">
    <source>
        <dbReference type="Pfam" id="PF20172"/>
    </source>
</evidence>
<evidence type="ECO:0000313" key="4">
    <source>
        <dbReference type="EMBL" id="TNC12734.1"/>
    </source>
</evidence>
<dbReference type="GO" id="GO:0003677">
    <property type="term" value="F:DNA binding"/>
    <property type="evidence" value="ECO:0007669"/>
    <property type="project" value="UniProtKB-KW"/>
</dbReference>
<dbReference type="InterPro" id="IPR013762">
    <property type="entry name" value="Integrase-like_cat_sf"/>
</dbReference>
<sequence>MARPTGGDAATILGAKVLYLTSLWPGTKFGAKLGATIRGLNPMVGRRGDYLFRKPGSDVWYIRLQFPAALKRPPIKKSLGTTDRSEAEIKAAPLITEHKKLLLSRRVSWGFADTGLIERVFEPGRVHDFVAGRTVVATADMLFIVKDEKIELTLTNPYPRPQSFRHWKMGNNATPEQITEMRHLDLKEATSLEQRHHGKASSKLKENPGLAFLDRWVKDNGINHHLEREARGAFAQFCALTDHKPLPECKRSDGIKLVDYYREEGLKLPTIAKKVGHLRAMCNLAIKRDEITLNPFSNIMPKKVAADSIRREDFTEEQMALVREHLFTDLFKPDERLLWLILATTGMRRSEAWQIVEEKTIEGLRCITIGEKSTTSRREIPLPSALLPHLPVKIIGSLFPGTDPETGPINVGKRLMRRLRDDLKIGDERLVVHSLRHRAISRLRYKDVPDQKLFWIVGHNEVTAHDRYGKVPVPKLKPWIDMIGF</sequence>